<keyword evidence="1" id="KW-0812">Transmembrane</keyword>
<comment type="caution">
    <text evidence="2">The sequence shown here is derived from an EMBL/GenBank/DDBJ whole genome shotgun (WGS) entry which is preliminary data.</text>
</comment>
<evidence type="ECO:0000313" key="3">
    <source>
        <dbReference type="Proteomes" id="UP000000702"/>
    </source>
</evidence>
<evidence type="ECO:0000313" key="2">
    <source>
        <dbReference type="EMBL" id="CCD15673.1"/>
    </source>
</evidence>
<proteinExistence type="predicted"/>
<reference evidence="3" key="1">
    <citation type="submission" date="2011-07" db="EMBL/GenBank/DDBJ databases">
        <title>Divergent evolution of antigenic variation in African trypanosomes.</title>
        <authorList>
            <person name="Jackson A.P."/>
            <person name="Berry A."/>
            <person name="Allison H.C."/>
            <person name="Burton P."/>
            <person name="Anderson J."/>
            <person name="Aslett M."/>
            <person name="Brown R."/>
            <person name="Corton N."/>
            <person name="Harris D."/>
            <person name="Hauser H."/>
            <person name="Gamble J."/>
            <person name="Gilderthorp R."/>
            <person name="McQuillan J."/>
            <person name="Quail M.A."/>
            <person name="Sanders M."/>
            <person name="Van Tonder A."/>
            <person name="Ginger M.L."/>
            <person name="Donelson J.E."/>
            <person name="Field M.C."/>
            <person name="Barry J.D."/>
            <person name="Berriman M."/>
            <person name="Hertz-Fowler C."/>
        </authorList>
    </citation>
    <scope>NUCLEOTIDE SEQUENCE [LARGE SCALE GENOMIC DNA]</scope>
    <source>
        <strain evidence="3">IL3000</strain>
    </source>
</reference>
<evidence type="ECO:0000256" key="1">
    <source>
        <dbReference type="SAM" id="Phobius"/>
    </source>
</evidence>
<sequence length="160" mass="17786">MICETCCMEYVFYHARAIAPLFRCNMPSLPFLSAGCGEGAGKRSGVECRRAKGGKEKTNVIIMEVVGIALHRTEVEKKRPVCTFFSCKGKTGRSSPTICVLVIHFHFFALACPLHISPNHPRSNEPSLQSKHRAVTMASVAIITTTVMMVRPDMRFRRGK</sequence>
<keyword evidence="1" id="KW-0472">Membrane</keyword>
<keyword evidence="3" id="KW-1185">Reference proteome</keyword>
<dbReference type="AlphaFoldDB" id="F9WEG5"/>
<gene>
    <name evidence="2" type="ORF">TCIL3000_0_00760</name>
</gene>
<dbReference type="Proteomes" id="UP000000702">
    <property type="component" value="Unassembled WGS sequence"/>
</dbReference>
<keyword evidence="1" id="KW-1133">Transmembrane helix</keyword>
<feature type="transmembrane region" description="Helical" evidence="1">
    <location>
        <begin position="98"/>
        <end position="116"/>
    </location>
</feature>
<feature type="transmembrane region" description="Helical" evidence="1">
    <location>
        <begin position="132"/>
        <end position="150"/>
    </location>
</feature>
<organism evidence="2 3">
    <name type="scientific">Trypanosoma congolense (strain IL3000)</name>
    <dbReference type="NCBI Taxonomy" id="1068625"/>
    <lineage>
        <taxon>Eukaryota</taxon>
        <taxon>Discoba</taxon>
        <taxon>Euglenozoa</taxon>
        <taxon>Kinetoplastea</taxon>
        <taxon>Metakinetoplastina</taxon>
        <taxon>Trypanosomatida</taxon>
        <taxon>Trypanosomatidae</taxon>
        <taxon>Trypanosoma</taxon>
        <taxon>Nannomonas</taxon>
    </lineage>
</organism>
<dbReference type="VEuPathDB" id="TriTrypDB:TcIL3000_0_00760"/>
<name>F9WEG5_TRYCI</name>
<protein>
    <submittedName>
        <fullName evidence="2">WGS project CAEQ00000000 data, annotated contig 26</fullName>
    </submittedName>
</protein>
<reference evidence="2 3" key="2">
    <citation type="journal article" date="2012" name="Proc. Natl. Acad. Sci. U.S.A.">
        <title>Antigenic diversity is generated by distinct evolutionary mechanisms in African trypanosome species.</title>
        <authorList>
            <person name="Jackson A.P."/>
            <person name="Berry A."/>
            <person name="Aslett M."/>
            <person name="Allison H.C."/>
            <person name="Burton P."/>
            <person name="Vavrova-Anderson J."/>
            <person name="Brown R."/>
            <person name="Browne H."/>
            <person name="Corton N."/>
            <person name="Hauser H."/>
            <person name="Gamble J."/>
            <person name="Gilderthorp R."/>
            <person name="Marcello L."/>
            <person name="McQuillan J."/>
            <person name="Otto T.D."/>
            <person name="Quail M.A."/>
            <person name="Sanders M.J."/>
            <person name="van Tonder A."/>
            <person name="Ginger M.L."/>
            <person name="Field M.C."/>
            <person name="Barry J.D."/>
            <person name="Hertz-Fowler C."/>
            <person name="Berriman M."/>
        </authorList>
    </citation>
    <scope>NUCLEOTIDE SEQUENCE [LARGE SCALE GENOMIC DNA]</scope>
    <source>
        <strain evidence="2 3">IL3000</strain>
    </source>
</reference>
<accession>F9WEG5</accession>
<dbReference type="EMBL" id="CAEQ01002006">
    <property type="protein sequence ID" value="CCD15673.1"/>
    <property type="molecule type" value="Genomic_DNA"/>
</dbReference>